<dbReference type="FunFam" id="3.10.129.10:FF:000033">
    <property type="entry name" value="acyl-coenzyme A thioesterase 13"/>
    <property type="match status" value="1"/>
</dbReference>
<dbReference type="EMBL" id="JASPKY010001124">
    <property type="protein sequence ID" value="KAK9679010.1"/>
    <property type="molecule type" value="Genomic_DNA"/>
</dbReference>
<dbReference type="InterPro" id="IPR006683">
    <property type="entry name" value="Thioestr_dom"/>
</dbReference>
<dbReference type="NCBIfam" id="TIGR00369">
    <property type="entry name" value="unchar_dom_1"/>
    <property type="match status" value="1"/>
</dbReference>
<protein>
    <submittedName>
        <fullName evidence="4">Thioesterase superfamily</fullName>
    </submittedName>
</protein>
<dbReference type="Proteomes" id="UP001458880">
    <property type="component" value="Unassembled WGS sequence"/>
</dbReference>
<proteinExistence type="inferred from homology"/>
<dbReference type="InterPro" id="IPR029069">
    <property type="entry name" value="HotDog_dom_sf"/>
</dbReference>
<evidence type="ECO:0000256" key="1">
    <source>
        <dbReference type="ARBA" id="ARBA00008324"/>
    </source>
</evidence>
<reference evidence="4 5" key="1">
    <citation type="journal article" date="2024" name="BMC Genomics">
        <title>De novo assembly and annotation of Popillia japonica's genome with initial clues to its potential as an invasive pest.</title>
        <authorList>
            <person name="Cucini C."/>
            <person name="Boschi S."/>
            <person name="Funari R."/>
            <person name="Cardaioli E."/>
            <person name="Iannotti N."/>
            <person name="Marturano G."/>
            <person name="Paoli F."/>
            <person name="Bruttini M."/>
            <person name="Carapelli A."/>
            <person name="Frati F."/>
            <person name="Nardi F."/>
        </authorList>
    </citation>
    <scope>NUCLEOTIDE SEQUENCE [LARGE SCALE GENOMIC DNA]</scope>
    <source>
        <strain evidence="4">DMR45628</strain>
    </source>
</reference>
<dbReference type="GO" id="GO:0047617">
    <property type="term" value="F:fatty acyl-CoA hydrolase activity"/>
    <property type="evidence" value="ECO:0007669"/>
    <property type="project" value="InterPro"/>
</dbReference>
<dbReference type="InterPro" id="IPR039298">
    <property type="entry name" value="ACOT13"/>
</dbReference>
<sequence length="143" mass="14956">MAASLTAATAEKAINIIRNSKGFDRVLKAVKIITASNGSVTAELKIEDEHLNVMGTMHGGLSATLVDVISGIGLLTHKAGLKPAVSVNMNLSYLSGAKPGDTVQIISETLKTGKSLAFLEVEIKNKETGLVLVKGSHTKYIIG</sequence>
<dbReference type="InterPro" id="IPR003736">
    <property type="entry name" value="PAAI_dom"/>
</dbReference>
<keyword evidence="5" id="KW-1185">Reference proteome</keyword>
<comment type="similarity">
    <text evidence="1">Belongs to the thioesterase PaaI family.</text>
</comment>
<dbReference type="Gene3D" id="3.10.129.10">
    <property type="entry name" value="Hotdog Thioesterase"/>
    <property type="match status" value="1"/>
</dbReference>
<evidence type="ECO:0000256" key="2">
    <source>
        <dbReference type="ARBA" id="ARBA00022801"/>
    </source>
</evidence>
<dbReference type="AlphaFoldDB" id="A0AAW1HRF9"/>
<evidence type="ECO:0000313" key="4">
    <source>
        <dbReference type="EMBL" id="KAK9679010.1"/>
    </source>
</evidence>
<dbReference type="PANTHER" id="PTHR21660:SF1">
    <property type="entry name" value="ACYL-COENZYME A THIOESTERASE 13"/>
    <property type="match status" value="1"/>
</dbReference>
<gene>
    <name evidence="4" type="ORF">QE152_g40364</name>
</gene>
<evidence type="ECO:0000313" key="5">
    <source>
        <dbReference type="Proteomes" id="UP001458880"/>
    </source>
</evidence>
<accession>A0AAW1HRF9</accession>
<feature type="domain" description="Thioesterase" evidence="3">
    <location>
        <begin position="54"/>
        <end position="131"/>
    </location>
</feature>
<dbReference type="Pfam" id="PF03061">
    <property type="entry name" value="4HBT"/>
    <property type="match status" value="1"/>
</dbReference>
<organism evidence="4 5">
    <name type="scientific">Popillia japonica</name>
    <name type="common">Japanese beetle</name>
    <dbReference type="NCBI Taxonomy" id="7064"/>
    <lineage>
        <taxon>Eukaryota</taxon>
        <taxon>Metazoa</taxon>
        <taxon>Ecdysozoa</taxon>
        <taxon>Arthropoda</taxon>
        <taxon>Hexapoda</taxon>
        <taxon>Insecta</taxon>
        <taxon>Pterygota</taxon>
        <taxon>Neoptera</taxon>
        <taxon>Endopterygota</taxon>
        <taxon>Coleoptera</taxon>
        <taxon>Polyphaga</taxon>
        <taxon>Scarabaeiformia</taxon>
        <taxon>Scarabaeidae</taxon>
        <taxon>Rutelinae</taxon>
        <taxon>Popillia</taxon>
    </lineage>
</organism>
<keyword evidence="2" id="KW-0378">Hydrolase</keyword>
<name>A0AAW1HRF9_POPJA</name>
<dbReference type="PANTHER" id="PTHR21660">
    <property type="entry name" value="THIOESTERASE SUPERFAMILY MEMBER-RELATED"/>
    <property type="match status" value="1"/>
</dbReference>
<dbReference type="CDD" id="cd03443">
    <property type="entry name" value="PaaI_thioesterase"/>
    <property type="match status" value="1"/>
</dbReference>
<evidence type="ECO:0000259" key="3">
    <source>
        <dbReference type="Pfam" id="PF03061"/>
    </source>
</evidence>
<comment type="caution">
    <text evidence="4">The sequence shown here is derived from an EMBL/GenBank/DDBJ whole genome shotgun (WGS) entry which is preliminary data.</text>
</comment>
<dbReference type="SUPFAM" id="SSF54637">
    <property type="entry name" value="Thioesterase/thiol ester dehydrase-isomerase"/>
    <property type="match status" value="1"/>
</dbReference>